<name>A0AA41YME6_9PROT</name>
<feature type="transmembrane region" description="Helical" evidence="6">
    <location>
        <begin position="161"/>
        <end position="184"/>
    </location>
</feature>
<dbReference type="AlphaFoldDB" id="A0AA41YME6"/>
<comment type="subcellular location">
    <subcellularLocation>
        <location evidence="1">Membrane</location>
        <topology evidence="1">Multi-pass membrane protein</topology>
    </subcellularLocation>
</comment>
<feature type="transmembrane region" description="Helical" evidence="6">
    <location>
        <begin position="279"/>
        <end position="296"/>
    </location>
</feature>
<protein>
    <submittedName>
        <fullName evidence="8">DMT family transporter</fullName>
    </submittedName>
</protein>
<evidence type="ECO:0000256" key="1">
    <source>
        <dbReference type="ARBA" id="ARBA00004141"/>
    </source>
</evidence>
<feature type="domain" description="EamA" evidence="7">
    <location>
        <begin position="20"/>
        <end position="152"/>
    </location>
</feature>
<evidence type="ECO:0000256" key="5">
    <source>
        <dbReference type="ARBA" id="ARBA00023136"/>
    </source>
</evidence>
<dbReference type="InterPro" id="IPR000620">
    <property type="entry name" value="EamA_dom"/>
</dbReference>
<feature type="transmembrane region" description="Helical" evidence="6">
    <location>
        <begin position="21"/>
        <end position="46"/>
    </location>
</feature>
<proteinExistence type="inferred from homology"/>
<dbReference type="PANTHER" id="PTHR22911:SF6">
    <property type="entry name" value="SOLUTE CARRIER FAMILY 35 MEMBER G1"/>
    <property type="match status" value="1"/>
</dbReference>
<feature type="transmembrane region" description="Helical" evidence="6">
    <location>
        <begin position="52"/>
        <end position="73"/>
    </location>
</feature>
<keyword evidence="4 6" id="KW-1133">Transmembrane helix</keyword>
<dbReference type="SUPFAM" id="SSF103481">
    <property type="entry name" value="Multidrug resistance efflux transporter EmrE"/>
    <property type="match status" value="2"/>
</dbReference>
<feature type="transmembrane region" description="Helical" evidence="6">
    <location>
        <begin position="253"/>
        <end position="273"/>
    </location>
</feature>
<feature type="transmembrane region" description="Helical" evidence="6">
    <location>
        <begin position="137"/>
        <end position="155"/>
    </location>
</feature>
<evidence type="ECO:0000259" key="7">
    <source>
        <dbReference type="Pfam" id="PF00892"/>
    </source>
</evidence>
<reference evidence="8" key="1">
    <citation type="submission" date="2022-09" db="EMBL/GenBank/DDBJ databases">
        <title>Rhodovastum sp. nov. RN2-1 isolated from soil in Seongnam, South Korea.</title>
        <authorList>
            <person name="Le N.T."/>
        </authorList>
    </citation>
    <scope>NUCLEOTIDE SEQUENCE</scope>
    <source>
        <strain evidence="8">RN2-1</strain>
    </source>
</reference>
<feature type="transmembrane region" description="Helical" evidence="6">
    <location>
        <begin position="196"/>
        <end position="217"/>
    </location>
</feature>
<keyword evidence="5 6" id="KW-0472">Membrane</keyword>
<dbReference type="InterPro" id="IPR037185">
    <property type="entry name" value="EmrE-like"/>
</dbReference>
<dbReference type="Proteomes" id="UP001165679">
    <property type="component" value="Unassembled WGS sequence"/>
</dbReference>
<comment type="similarity">
    <text evidence="2">Belongs to the drug/metabolite transporter (DMT) superfamily. 10 TMS drug/metabolite exporter (DME) (TC 2.A.7.3) family.</text>
</comment>
<dbReference type="GO" id="GO:0016020">
    <property type="term" value="C:membrane"/>
    <property type="evidence" value="ECO:0007669"/>
    <property type="project" value="UniProtKB-SubCell"/>
</dbReference>
<dbReference type="EMBL" id="JAPDNT010000007">
    <property type="protein sequence ID" value="MCW3475181.1"/>
    <property type="molecule type" value="Genomic_DNA"/>
</dbReference>
<feature type="transmembrane region" description="Helical" evidence="6">
    <location>
        <begin position="223"/>
        <end position="241"/>
    </location>
</feature>
<evidence type="ECO:0000256" key="6">
    <source>
        <dbReference type="SAM" id="Phobius"/>
    </source>
</evidence>
<organism evidence="8 9">
    <name type="scientific">Limobrevibacterium gyesilva</name>
    <dbReference type="NCBI Taxonomy" id="2991712"/>
    <lineage>
        <taxon>Bacteria</taxon>
        <taxon>Pseudomonadati</taxon>
        <taxon>Pseudomonadota</taxon>
        <taxon>Alphaproteobacteria</taxon>
        <taxon>Acetobacterales</taxon>
        <taxon>Acetobacteraceae</taxon>
        <taxon>Limobrevibacterium</taxon>
    </lineage>
</organism>
<accession>A0AA41YME6</accession>
<feature type="transmembrane region" description="Helical" evidence="6">
    <location>
        <begin position="85"/>
        <end position="105"/>
    </location>
</feature>
<evidence type="ECO:0000256" key="4">
    <source>
        <dbReference type="ARBA" id="ARBA00022989"/>
    </source>
</evidence>
<dbReference type="Pfam" id="PF00892">
    <property type="entry name" value="EamA"/>
    <property type="match status" value="2"/>
</dbReference>
<feature type="transmembrane region" description="Helical" evidence="6">
    <location>
        <begin position="111"/>
        <end position="130"/>
    </location>
</feature>
<gene>
    <name evidence="8" type="ORF">OL599_11415</name>
</gene>
<evidence type="ECO:0000313" key="8">
    <source>
        <dbReference type="EMBL" id="MCW3475181.1"/>
    </source>
</evidence>
<feature type="domain" description="EamA" evidence="7">
    <location>
        <begin position="169"/>
        <end position="291"/>
    </location>
</feature>
<reference evidence="8" key="2">
    <citation type="submission" date="2022-10" db="EMBL/GenBank/DDBJ databases">
        <authorList>
            <person name="Trinh H.N."/>
        </authorList>
    </citation>
    <scope>NUCLEOTIDE SEQUENCE</scope>
    <source>
        <strain evidence="8">RN2-1</strain>
    </source>
</reference>
<sequence>METPAIAAPAHIVASAARRRAILCVLGASACFAVAAAFVKAVAGAFPTFEIVAFRSGLATLATLPLLWRIGGLRALRTRRPWSHVWRMIWGFTGMATSFYGYATLPLATNTALGFAMPLVLTVLSVPLLGERVGWRRYTAVLVGLVGVLVVVRPWGGAADALPLVPAAVVLFGVVAWALAMISIRKMGEAGESNVVIVLWFSIGSTVMAAVLTVPVWVTPDPLQLAALCAVGVISALAQMLMTEGYRAGETTLVAPFEYGAIIYTTTLGLVIWGEVPDGWSLLGIAIIIGSGLYIWRREAVLGVRRS</sequence>
<keyword evidence="9" id="KW-1185">Reference proteome</keyword>
<evidence type="ECO:0000256" key="3">
    <source>
        <dbReference type="ARBA" id="ARBA00022692"/>
    </source>
</evidence>
<dbReference type="PANTHER" id="PTHR22911">
    <property type="entry name" value="ACYL-MALONYL CONDENSING ENZYME-RELATED"/>
    <property type="match status" value="1"/>
</dbReference>
<dbReference type="RefSeq" id="WP_264713876.1">
    <property type="nucleotide sequence ID" value="NZ_JAPDNT010000007.1"/>
</dbReference>
<evidence type="ECO:0000313" key="9">
    <source>
        <dbReference type="Proteomes" id="UP001165679"/>
    </source>
</evidence>
<comment type="caution">
    <text evidence="8">The sequence shown here is derived from an EMBL/GenBank/DDBJ whole genome shotgun (WGS) entry which is preliminary data.</text>
</comment>
<evidence type="ECO:0000256" key="2">
    <source>
        <dbReference type="ARBA" id="ARBA00009853"/>
    </source>
</evidence>
<keyword evidence="3 6" id="KW-0812">Transmembrane</keyword>